<gene>
    <name evidence="2" type="ORF">ACH4GP_18820</name>
</gene>
<accession>A0ABW7REF9</accession>
<comment type="caution">
    <text evidence="2">The sequence shown here is derived from an EMBL/GenBank/DDBJ whole genome shotgun (WGS) entry which is preliminary data.</text>
</comment>
<dbReference type="Proteomes" id="UP001610990">
    <property type="component" value="Unassembled WGS sequence"/>
</dbReference>
<dbReference type="Gene3D" id="3.30.559.10">
    <property type="entry name" value="Chloramphenicol acetyltransferase-like domain"/>
    <property type="match status" value="1"/>
</dbReference>
<feature type="region of interest" description="Disordered" evidence="1">
    <location>
        <begin position="244"/>
        <end position="268"/>
    </location>
</feature>
<name>A0ABW7REF9_9ACTN</name>
<dbReference type="Gene3D" id="3.30.559.30">
    <property type="entry name" value="Nonribosomal peptide synthetase, condensation domain"/>
    <property type="match status" value="1"/>
</dbReference>
<dbReference type="SUPFAM" id="SSF52777">
    <property type="entry name" value="CoA-dependent acyltransferases"/>
    <property type="match status" value="2"/>
</dbReference>
<reference evidence="2 3" key="1">
    <citation type="submission" date="2024-10" db="EMBL/GenBank/DDBJ databases">
        <title>The Natural Products Discovery Center: Release of the First 8490 Sequenced Strains for Exploring Actinobacteria Biosynthetic Diversity.</title>
        <authorList>
            <person name="Kalkreuter E."/>
            <person name="Kautsar S.A."/>
            <person name="Yang D."/>
            <person name="Bader C.D."/>
            <person name="Teijaro C.N."/>
            <person name="Fluegel L."/>
            <person name="Davis C.M."/>
            <person name="Simpson J.R."/>
            <person name="Lauterbach L."/>
            <person name="Steele A.D."/>
            <person name="Gui C."/>
            <person name="Meng S."/>
            <person name="Li G."/>
            <person name="Viehrig K."/>
            <person name="Ye F."/>
            <person name="Su P."/>
            <person name="Kiefer A.F."/>
            <person name="Nichols A."/>
            <person name="Cepeda A.J."/>
            <person name="Yan W."/>
            <person name="Fan B."/>
            <person name="Jiang Y."/>
            <person name="Adhikari A."/>
            <person name="Zheng C.-J."/>
            <person name="Schuster L."/>
            <person name="Cowan T.M."/>
            <person name="Smanski M.J."/>
            <person name="Chevrette M.G."/>
            <person name="De Carvalho L.P.S."/>
            <person name="Shen B."/>
        </authorList>
    </citation>
    <scope>NUCLEOTIDE SEQUENCE [LARGE SCALE GENOMIC DNA]</scope>
    <source>
        <strain evidence="2 3">NPDC018013</strain>
    </source>
</reference>
<dbReference type="EMBL" id="JBIRGH010000010">
    <property type="protein sequence ID" value="MFH8586433.1"/>
    <property type="molecule type" value="Genomic_DNA"/>
</dbReference>
<organism evidence="2 3">
    <name type="scientific">Streptomyces celluloflavus</name>
    <dbReference type="NCBI Taxonomy" id="58344"/>
    <lineage>
        <taxon>Bacteria</taxon>
        <taxon>Bacillati</taxon>
        <taxon>Actinomycetota</taxon>
        <taxon>Actinomycetes</taxon>
        <taxon>Kitasatosporales</taxon>
        <taxon>Streptomycetaceae</taxon>
        <taxon>Streptomyces</taxon>
    </lineage>
</organism>
<evidence type="ECO:0000313" key="2">
    <source>
        <dbReference type="EMBL" id="MFH8586433.1"/>
    </source>
</evidence>
<evidence type="ECO:0000313" key="3">
    <source>
        <dbReference type="Proteomes" id="UP001610990"/>
    </source>
</evidence>
<evidence type="ECO:0000256" key="1">
    <source>
        <dbReference type="SAM" id="MobiDB-lite"/>
    </source>
</evidence>
<dbReference type="InterPro" id="IPR023213">
    <property type="entry name" value="CAT-like_dom_sf"/>
</dbReference>
<proteinExistence type="predicted"/>
<dbReference type="RefSeq" id="WP_397673449.1">
    <property type="nucleotide sequence ID" value="NZ_JBIRGH010000010.1"/>
</dbReference>
<protein>
    <submittedName>
        <fullName evidence="2">Non-ribosomal peptide synthetase</fullName>
    </submittedName>
</protein>
<sequence length="459" mass="48057">MHTHHPGIGTDTRTAPAAASITAQYRARYRRAAEGAGEPADLLPVTGAQRRFLLARRLAPGGRPDVVPLFFAFPRAAVDLDRLRAAAGYLAAVHPALRARPGVLRGTPVQRLAAPEAQVSRVRPRPGESGADALRRALAAWSAEGPPLRCFLADDPAAGEPTELLALALDHVACDEQSLGRLSADLGVAYRDRLGPGDAPAALVAEEAAGYREAVHQQLTAEERASTPRSLAYWAQRLAAARPDGAAAQDAGAAPSGAQPPRPTGAAQVRLPAGAHDGRAMVFPVLLDACAGIARALHGTDPYGMERVPLLGYPWGGRPAAAPPVLGCFLNTVVHPALPGAGADAWWDDLDHADTPFDEVVRAARTAGAAWSGALDGLLTFEDLHRRPPLALGDAAGREIHVDGRPLQAPFAVSVSYGTELLVRMAWDRDAVSDARAEDAFAGLTRLLRDRLNAAAAAG</sequence>
<feature type="compositionally biased region" description="Low complexity" evidence="1">
    <location>
        <begin position="244"/>
        <end position="257"/>
    </location>
</feature>
<keyword evidence="3" id="KW-1185">Reference proteome</keyword>